<comment type="catalytic activity">
    <reaction evidence="19">
        <text>L-threonyl-[protein] + ATP = O-phospho-L-threonyl-[protein] + ADP + H(+)</text>
        <dbReference type="Rhea" id="RHEA:46608"/>
        <dbReference type="Rhea" id="RHEA-COMP:11060"/>
        <dbReference type="Rhea" id="RHEA-COMP:11605"/>
        <dbReference type="ChEBI" id="CHEBI:15378"/>
        <dbReference type="ChEBI" id="CHEBI:30013"/>
        <dbReference type="ChEBI" id="CHEBI:30616"/>
        <dbReference type="ChEBI" id="CHEBI:61977"/>
        <dbReference type="ChEBI" id="CHEBI:456216"/>
        <dbReference type="EC" id="2.7.11.1"/>
    </reaction>
</comment>
<dbReference type="PANTHER" id="PTHR27008">
    <property type="entry name" value="OS04G0122200 PROTEIN"/>
    <property type="match status" value="1"/>
</dbReference>
<keyword evidence="12 21" id="KW-0547">Nucleotide-binding</keyword>
<evidence type="ECO:0000259" key="24">
    <source>
        <dbReference type="PROSITE" id="PS50011"/>
    </source>
</evidence>
<dbReference type="Pfam" id="PF13855">
    <property type="entry name" value="LRR_8"/>
    <property type="match status" value="1"/>
</dbReference>
<evidence type="ECO:0000256" key="23">
    <source>
        <dbReference type="SAM" id="SignalP"/>
    </source>
</evidence>
<keyword evidence="14 21" id="KW-0067">ATP-binding</keyword>
<protein>
    <recommendedName>
        <fullName evidence="3">non-specific serine/threonine protein kinase</fullName>
        <ecNumber evidence="3">2.7.11.1</ecNumber>
    </recommendedName>
</protein>
<dbReference type="PANTHER" id="PTHR27008:SF499">
    <property type="entry name" value="OS06G0581500 PROTEIN"/>
    <property type="match status" value="1"/>
</dbReference>
<dbReference type="InterPro" id="IPR013210">
    <property type="entry name" value="LRR_N_plant-typ"/>
</dbReference>
<evidence type="ECO:0000256" key="4">
    <source>
        <dbReference type="ARBA" id="ARBA00022475"/>
    </source>
</evidence>
<evidence type="ECO:0000313" key="26">
    <source>
        <dbReference type="Proteomes" id="UP001417504"/>
    </source>
</evidence>
<keyword evidence="11" id="KW-0677">Repeat</keyword>
<dbReference type="FunFam" id="3.80.10.10:FF:000288">
    <property type="entry name" value="LRR receptor-like serine/threonine-protein kinase EFR"/>
    <property type="match status" value="1"/>
</dbReference>
<evidence type="ECO:0000256" key="18">
    <source>
        <dbReference type="ARBA" id="ARBA00023180"/>
    </source>
</evidence>
<dbReference type="PROSITE" id="PS00107">
    <property type="entry name" value="PROTEIN_KINASE_ATP"/>
    <property type="match status" value="1"/>
</dbReference>
<evidence type="ECO:0000256" key="8">
    <source>
        <dbReference type="ARBA" id="ARBA00022679"/>
    </source>
</evidence>
<evidence type="ECO:0000256" key="1">
    <source>
        <dbReference type="ARBA" id="ARBA00004251"/>
    </source>
</evidence>
<accession>A0AAP0PRA9</accession>
<evidence type="ECO:0000256" key="3">
    <source>
        <dbReference type="ARBA" id="ARBA00012513"/>
    </source>
</evidence>
<evidence type="ECO:0000256" key="16">
    <source>
        <dbReference type="ARBA" id="ARBA00023136"/>
    </source>
</evidence>
<evidence type="ECO:0000256" key="20">
    <source>
        <dbReference type="ARBA" id="ARBA00048679"/>
    </source>
</evidence>
<dbReference type="GO" id="GO:0005886">
    <property type="term" value="C:plasma membrane"/>
    <property type="evidence" value="ECO:0007669"/>
    <property type="project" value="UniProtKB-SubCell"/>
</dbReference>
<keyword evidence="7" id="KW-0433">Leucine-rich repeat</keyword>
<dbReference type="SUPFAM" id="SSF56112">
    <property type="entry name" value="Protein kinase-like (PK-like)"/>
    <property type="match status" value="1"/>
</dbReference>
<evidence type="ECO:0000256" key="13">
    <source>
        <dbReference type="ARBA" id="ARBA00022777"/>
    </source>
</evidence>
<dbReference type="InterPro" id="IPR017441">
    <property type="entry name" value="Protein_kinase_ATP_BS"/>
</dbReference>
<dbReference type="GO" id="GO:0004674">
    <property type="term" value="F:protein serine/threonine kinase activity"/>
    <property type="evidence" value="ECO:0007669"/>
    <property type="project" value="UniProtKB-KW"/>
</dbReference>
<dbReference type="Pfam" id="PF08263">
    <property type="entry name" value="LRRNT_2"/>
    <property type="match status" value="1"/>
</dbReference>
<dbReference type="InterPro" id="IPR003591">
    <property type="entry name" value="Leu-rich_rpt_typical-subtyp"/>
</dbReference>
<dbReference type="Gene3D" id="3.80.10.10">
    <property type="entry name" value="Ribonuclease Inhibitor"/>
    <property type="match status" value="3"/>
</dbReference>
<dbReference type="SMART" id="SM00369">
    <property type="entry name" value="LRR_TYP"/>
    <property type="match status" value="6"/>
</dbReference>
<comment type="catalytic activity">
    <reaction evidence="20">
        <text>L-seryl-[protein] + ATP = O-phospho-L-seryl-[protein] + ADP + H(+)</text>
        <dbReference type="Rhea" id="RHEA:17989"/>
        <dbReference type="Rhea" id="RHEA-COMP:9863"/>
        <dbReference type="Rhea" id="RHEA-COMP:11604"/>
        <dbReference type="ChEBI" id="CHEBI:15378"/>
        <dbReference type="ChEBI" id="CHEBI:29999"/>
        <dbReference type="ChEBI" id="CHEBI:30616"/>
        <dbReference type="ChEBI" id="CHEBI:83421"/>
        <dbReference type="ChEBI" id="CHEBI:456216"/>
        <dbReference type="EC" id="2.7.11.1"/>
    </reaction>
</comment>
<evidence type="ECO:0000256" key="7">
    <source>
        <dbReference type="ARBA" id="ARBA00022614"/>
    </source>
</evidence>
<name>A0AAP0PRA9_9MAGN</name>
<dbReference type="EMBL" id="JBBNAE010000001">
    <property type="protein sequence ID" value="KAK9153562.1"/>
    <property type="molecule type" value="Genomic_DNA"/>
</dbReference>
<evidence type="ECO:0000256" key="9">
    <source>
        <dbReference type="ARBA" id="ARBA00022692"/>
    </source>
</evidence>
<organism evidence="25 26">
    <name type="scientific">Stephania japonica</name>
    <dbReference type="NCBI Taxonomy" id="461633"/>
    <lineage>
        <taxon>Eukaryota</taxon>
        <taxon>Viridiplantae</taxon>
        <taxon>Streptophyta</taxon>
        <taxon>Embryophyta</taxon>
        <taxon>Tracheophyta</taxon>
        <taxon>Spermatophyta</taxon>
        <taxon>Magnoliopsida</taxon>
        <taxon>Ranunculales</taxon>
        <taxon>Menispermaceae</taxon>
        <taxon>Menispermoideae</taxon>
        <taxon>Cissampelideae</taxon>
        <taxon>Stephania</taxon>
    </lineage>
</organism>
<dbReference type="InterPro" id="IPR011009">
    <property type="entry name" value="Kinase-like_dom_sf"/>
</dbReference>
<dbReference type="Gene3D" id="1.10.510.10">
    <property type="entry name" value="Transferase(Phosphotransferase) domain 1"/>
    <property type="match status" value="1"/>
</dbReference>
<reference evidence="25 26" key="1">
    <citation type="submission" date="2024-01" db="EMBL/GenBank/DDBJ databases">
        <title>Genome assemblies of Stephania.</title>
        <authorList>
            <person name="Yang L."/>
        </authorList>
    </citation>
    <scope>NUCLEOTIDE SEQUENCE [LARGE SCALE GENOMIC DNA]</scope>
    <source>
        <strain evidence="25">QJT</strain>
        <tissue evidence="25">Leaf</tissue>
    </source>
</reference>
<evidence type="ECO:0000256" key="6">
    <source>
        <dbReference type="ARBA" id="ARBA00022553"/>
    </source>
</evidence>
<keyword evidence="16 22" id="KW-0472">Membrane</keyword>
<evidence type="ECO:0000313" key="25">
    <source>
        <dbReference type="EMBL" id="KAK9153562.1"/>
    </source>
</evidence>
<dbReference type="InterPro" id="IPR051809">
    <property type="entry name" value="Plant_receptor-like_S/T_kinase"/>
</dbReference>
<dbReference type="InterPro" id="IPR000719">
    <property type="entry name" value="Prot_kinase_dom"/>
</dbReference>
<evidence type="ECO:0000256" key="10">
    <source>
        <dbReference type="ARBA" id="ARBA00022729"/>
    </source>
</evidence>
<evidence type="ECO:0000256" key="19">
    <source>
        <dbReference type="ARBA" id="ARBA00047899"/>
    </source>
</evidence>
<evidence type="ECO:0000256" key="2">
    <source>
        <dbReference type="ARBA" id="ARBA00008684"/>
    </source>
</evidence>
<gene>
    <name evidence="25" type="ORF">Sjap_001042</name>
</gene>
<evidence type="ECO:0000256" key="12">
    <source>
        <dbReference type="ARBA" id="ARBA00022741"/>
    </source>
</evidence>
<dbReference type="InterPro" id="IPR001611">
    <property type="entry name" value="Leu-rich_rpt"/>
</dbReference>
<feature type="domain" description="Protein kinase" evidence="24">
    <location>
        <begin position="719"/>
        <end position="1029"/>
    </location>
</feature>
<feature type="chain" id="PRO_5043011098" description="non-specific serine/threonine protein kinase" evidence="23">
    <location>
        <begin position="20"/>
        <end position="1045"/>
    </location>
</feature>
<dbReference type="Gene3D" id="3.30.200.20">
    <property type="entry name" value="Phosphorylase Kinase, domain 1"/>
    <property type="match status" value="1"/>
</dbReference>
<evidence type="ECO:0000256" key="14">
    <source>
        <dbReference type="ARBA" id="ARBA00022840"/>
    </source>
</evidence>
<keyword evidence="10 23" id="KW-0732">Signal</keyword>
<keyword evidence="18" id="KW-0325">Glycoprotein</keyword>
<dbReference type="PROSITE" id="PS50011">
    <property type="entry name" value="PROTEIN_KINASE_DOM"/>
    <property type="match status" value="1"/>
</dbReference>
<comment type="caution">
    <text evidence="25">The sequence shown here is derived from an EMBL/GenBank/DDBJ whole genome shotgun (WGS) entry which is preliminary data.</text>
</comment>
<feature type="signal peptide" evidence="23">
    <location>
        <begin position="1"/>
        <end position="19"/>
    </location>
</feature>
<dbReference type="InterPro" id="IPR008271">
    <property type="entry name" value="Ser/Thr_kinase_AS"/>
</dbReference>
<comment type="subcellular location">
    <subcellularLocation>
        <location evidence="1">Cell membrane</location>
        <topology evidence="1">Single-pass type I membrane protein</topology>
    </subcellularLocation>
</comment>
<proteinExistence type="inferred from homology"/>
<evidence type="ECO:0000256" key="22">
    <source>
        <dbReference type="SAM" id="Phobius"/>
    </source>
</evidence>
<evidence type="ECO:0000256" key="15">
    <source>
        <dbReference type="ARBA" id="ARBA00022989"/>
    </source>
</evidence>
<dbReference type="InterPro" id="IPR032675">
    <property type="entry name" value="LRR_dom_sf"/>
</dbReference>
<keyword evidence="26" id="KW-1185">Reference proteome</keyword>
<keyword evidence="5" id="KW-0723">Serine/threonine-protein kinase</keyword>
<evidence type="ECO:0000256" key="5">
    <source>
        <dbReference type="ARBA" id="ARBA00022527"/>
    </source>
</evidence>
<dbReference type="SMART" id="SM00220">
    <property type="entry name" value="S_TKc"/>
    <property type="match status" value="1"/>
</dbReference>
<keyword evidence="15 22" id="KW-1133">Transmembrane helix</keyword>
<dbReference type="PROSITE" id="PS00108">
    <property type="entry name" value="PROTEIN_KINASE_ST"/>
    <property type="match status" value="1"/>
</dbReference>
<dbReference type="Pfam" id="PF00069">
    <property type="entry name" value="Pkinase"/>
    <property type="match status" value="1"/>
</dbReference>
<dbReference type="FunFam" id="3.80.10.10:FF:000275">
    <property type="entry name" value="Leucine-rich repeat receptor-like protein kinase"/>
    <property type="match status" value="1"/>
</dbReference>
<sequence>MMMLLQFLLSLILIVISSTKLMMELKDVNAAASFNFKNEETDRLSLLAFKKGITLDPRGSLNSWNDSSPDFCRWNGVTCGRRHERVTALDLQGSGLVGSILPSIGNLTFLRFIDLSNNSLYGIIPREIGQLFRLQYLNMTNNTLGGDIPSNLSQCFQLKEIHLSGNNLEGKISVKLTTLPKLEVLILSLNKLYGEIPHSIGNLSSLQKMSLKFNYFEGRIPSSITQLRSLTFLSISENRFSGTLPAMIYNMSSIKVLSMVVNRLDGTLPQDIGHTLPNLAYFEIGGNHFSGKIPESLSNASQLINIELSENNFVGQVPRSLGSLESLERVNLEINLLGSKQEGDFDFITSLTNCRNLIGISFGGNLLGGALPDSISNLSTKLSILILGANQIYGNIPPSIGNLTGLSHLGLEHNLFTGSMPSSLGMLQNLEGLYLYGNRLSGKIPPSLGNISFLSRLSLENNHLEGNIPSTLGKNNFLQILNLAGNNLSGTIPTQVLTGPSPSIRTLDLSMNSLTGPLPSTIGNLKNLIYLDVSQNMLNGEIPVTLGSCESLEYLHLEANSLAGEIPMALNALKSLSNLDLSDNNFSGPIPNYLQSFPLLNLNLSFNNLEGEVPKGGAFRNSSAVFVGGNTKLCGGIVELHLPRCTEKQAIKRGRSLHLKILIGLIIGAVIGCLLLFFSILMYSRMRKAKKKSPSTPSMDKFDRIKLSYEDLFKATDGFSATNLIGSGSFGCVYKGILSQDETTVAVKVLNLQQRGASKTFKAECNALKNIKHRNLVKIMTSCSSIDSRGNDFKALVFEFMPNGSLEQWLHPRPNDEHSQPRKLSLVQRINILVDVASALDYLHHHCHIVIVHCDLKPSNILLDDDMNAHVGDFGLARLFSQSCQNVSSTQSSSIGMKGSIGYSAPEYGIGGEASTQGDVYSFGILLLEMIIGRRPTDEMFSDGLNLHMFAKMAIPERVMQILDPELLVAEETMMAEEHPNRNGRHNHRGEKIREFTIQLMKIGVECSKDTPRERMDMRDVTKELHSIRSHLLDARTVEVVLTSD</sequence>
<dbReference type="GO" id="GO:0005524">
    <property type="term" value="F:ATP binding"/>
    <property type="evidence" value="ECO:0007669"/>
    <property type="project" value="UniProtKB-UniRule"/>
</dbReference>
<feature type="transmembrane region" description="Helical" evidence="22">
    <location>
        <begin position="661"/>
        <end position="683"/>
    </location>
</feature>
<dbReference type="SUPFAM" id="SSF52058">
    <property type="entry name" value="L domain-like"/>
    <property type="match status" value="2"/>
</dbReference>
<dbReference type="Proteomes" id="UP001417504">
    <property type="component" value="Unassembled WGS sequence"/>
</dbReference>
<evidence type="ECO:0000256" key="21">
    <source>
        <dbReference type="PROSITE-ProRule" id="PRU10141"/>
    </source>
</evidence>
<dbReference type="AlphaFoldDB" id="A0AAP0PRA9"/>
<dbReference type="Pfam" id="PF00560">
    <property type="entry name" value="LRR_1"/>
    <property type="match status" value="8"/>
</dbReference>
<dbReference type="FunFam" id="1.10.510.10:FF:000358">
    <property type="entry name" value="Putative leucine-rich repeat receptor-like serine/threonine-protein kinase"/>
    <property type="match status" value="1"/>
</dbReference>
<dbReference type="FunFam" id="3.30.200.20:FF:000432">
    <property type="entry name" value="LRR receptor-like serine/threonine-protein kinase EFR"/>
    <property type="match status" value="1"/>
</dbReference>
<comment type="similarity">
    <text evidence="2">Belongs to the protein kinase superfamily. Ser/Thr protein kinase family.</text>
</comment>
<dbReference type="SMART" id="SM00365">
    <property type="entry name" value="LRR_SD22"/>
    <property type="match status" value="4"/>
</dbReference>
<keyword evidence="6" id="KW-0597">Phosphoprotein</keyword>
<dbReference type="EC" id="2.7.11.1" evidence="3"/>
<keyword evidence="13" id="KW-0418">Kinase</keyword>
<evidence type="ECO:0000256" key="17">
    <source>
        <dbReference type="ARBA" id="ARBA00023170"/>
    </source>
</evidence>
<dbReference type="FunFam" id="3.80.10.10:FF:001158">
    <property type="entry name" value="Leucine-rich repeat protein kinase family protein"/>
    <property type="match status" value="1"/>
</dbReference>
<evidence type="ECO:0000256" key="11">
    <source>
        <dbReference type="ARBA" id="ARBA00022737"/>
    </source>
</evidence>
<keyword evidence="17" id="KW-0675">Receptor</keyword>
<keyword evidence="8" id="KW-0808">Transferase</keyword>
<feature type="binding site" evidence="21">
    <location>
        <position position="748"/>
    </location>
    <ligand>
        <name>ATP</name>
        <dbReference type="ChEBI" id="CHEBI:30616"/>
    </ligand>
</feature>
<keyword evidence="9 22" id="KW-0812">Transmembrane</keyword>
<keyword evidence="4" id="KW-1003">Cell membrane</keyword>